<dbReference type="Proteomes" id="UP000278437">
    <property type="component" value="Chromosome"/>
</dbReference>
<accession>A0ABN5TUQ4</accession>
<dbReference type="InterPro" id="IPR020016">
    <property type="entry name" value="Decahaem-assoc_OM_MtrB/PioB"/>
</dbReference>
<sequence>MKPFPNTALSLLALALAVASALSAQASAGYGLKDANRSTIKQEAWVCKGCQSKTELTSSVTAGVALQNGKDSHIGNTTGTDTDGATAFLSADIHDRGENDYRLDFQADKLGFDAASANLSIAKPGSYRFYLDYRALARFDSNAARSPYREDGDNLRLPDNWQAAGTTAGMTELDNAATVTLEKKRQRFTLGGTVKGEGFDTELNFRHETRSGASRSAVNLLTNAAMIAKPIDDSTDTLEARLYWRGEGFLGGLNGQISKYKNDHQRLAFDNAFYPTFGAAYNGQMAVDPDNQAFSLGGDLQFFEGAQQALIHSRFARMTQDDPLLPATVTGPSPALPHASADTQVDMMELGLSYRNRLSRELSVYGSYDYRDRDNKTEQAWYPLVTTDSIYRGEVQNTPYDRTRQLLKLGAKYRFGSNWNLDANYSYDHNQYSGLSRDSVFENSVEAALRAQLMPGWRVSLMGEVRARRGDSYQTSELTQAANQSAMRQYFLADRDKRELRLMTDHNFNEVSIQFNLHTGLEDYLETELGLTEVRYTGYGLNAAYPLGDNLSLNGFFGQDWRDNRQTGSANGVSFWQAENRDDQTSASLGLKWQQLMDNKLTLGIDYGYSDGASDTEVSQGLSVVYGPYSATRHNLSAWADYQLADNMSMRLDWLYEDYQDMDWGNDGLMPDSIPNLILLGSLSHDYQAHYVGLSFSYQW</sequence>
<protein>
    <submittedName>
        <fullName evidence="5">Autotransporter beta-domain protein</fullName>
    </submittedName>
</protein>
<evidence type="ECO:0000313" key="6">
    <source>
        <dbReference type="Proteomes" id="UP000278437"/>
    </source>
</evidence>
<dbReference type="InterPro" id="IPR036942">
    <property type="entry name" value="Beta-barrel_TonB_sf"/>
</dbReference>
<feature type="chain" id="PRO_5045549710" evidence="4">
    <location>
        <begin position="27"/>
        <end position="700"/>
    </location>
</feature>
<comment type="subcellular location">
    <subcellularLocation>
        <location evidence="1">Cell outer membrane</location>
    </subcellularLocation>
</comment>
<keyword evidence="2" id="KW-0472">Membrane</keyword>
<evidence type="ECO:0000256" key="4">
    <source>
        <dbReference type="SAM" id="SignalP"/>
    </source>
</evidence>
<name>A0ABN5TUQ4_9GAMM</name>
<keyword evidence="6" id="KW-1185">Reference proteome</keyword>
<proteinExistence type="predicted"/>
<feature type="signal peptide" evidence="4">
    <location>
        <begin position="1"/>
        <end position="26"/>
    </location>
</feature>
<dbReference type="Pfam" id="PF11854">
    <property type="entry name" value="MtrB_PioB"/>
    <property type="match status" value="1"/>
</dbReference>
<evidence type="ECO:0000313" key="5">
    <source>
        <dbReference type="EMBL" id="AZQ09915.1"/>
    </source>
</evidence>
<evidence type="ECO:0000256" key="2">
    <source>
        <dbReference type="ARBA" id="ARBA00023136"/>
    </source>
</evidence>
<keyword evidence="4" id="KW-0732">Signal</keyword>
<organism evidence="5 6">
    <name type="scientific">Shewanella khirikhana</name>
    <dbReference type="NCBI Taxonomy" id="1965282"/>
    <lineage>
        <taxon>Bacteria</taxon>
        <taxon>Pseudomonadati</taxon>
        <taxon>Pseudomonadota</taxon>
        <taxon>Gammaproteobacteria</taxon>
        <taxon>Alteromonadales</taxon>
        <taxon>Shewanellaceae</taxon>
        <taxon>Shewanella</taxon>
    </lineage>
</organism>
<dbReference type="EMBL" id="CP020373">
    <property type="protein sequence ID" value="AZQ09915.1"/>
    <property type="molecule type" value="Genomic_DNA"/>
</dbReference>
<evidence type="ECO:0000256" key="1">
    <source>
        <dbReference type="ARBA" id="ARBA00004442"/>
    </source>
</evidence>
<gene>
    <name evidence="5" type="ORF">STH12_00776</name>
</gene>
<evidence type="ECO:0000256" key="3">
    <source>
        <dbReference type="ARBA" id="ARBA00023237"/>
    </source>
</evidence>
<keyword evidence="3" id="KW-0998">Cell outer membrane</keyword>
<dbReference type="SUPFAM" id="SSF56935">
    <property type="entry name" value="Porins"/>
    <property type="match status" value="1"/>
</dbReference>
<reference evidence="6" key="1">
    <citation type="submission" date="2017-03" db="EMBL/GenBank/DDBJ databases">
        <title>Full genome sequence of a non-lethal Shewanella isolate that potentiates virulence of Vibio parahaemolyticus causing acute hepatopancreatic necrosis disease (AHPND) in shrimp.</title>
        <authorList>
            <person name="Prachumwat A."/>
            <person name="Sritunyalucksana K."/>
        </authorList>
    </citation>
    <scope>NUCLEOTIDE SEQUENCE [LARGE SCALE GENOMIC DNA]</scope>
    <source>
        <strain evidence="6">TH2012</strain>
    </source>
</reference>
<dbReference type="Gene3D" id="2.40.170.20">
    <property type="entry name" value="TonB-dependent receptor, beta-barrel domain"/>
    <property type="match status" value="1"/>
</dbReference>
<dbReference type="RefSeq" id="WP_164551139.1">
    <property type="nucleotide sequence ID" value="NZ_CP020373.1"/>
</dbReference>
<dbReference type="NCBIfam" id="TIGR03509">
    <property type="entry name" value="OMP_MtrB_PioB"/>
    <property type="match status" value="1"/>
</dbReference>